<dbReference type="RefSeq" id="WP_036818028.1">
    <property type="nucleotide sequence ID" value="NZ_JGVO01000119.1"/>
</dbReference>
<proteinExistence type="predicted"/>
<dbReference type="PROSITE" id="PS00211">
    <property type="entry name" value="ABC_TRANSPORTER_1"/>
    <property type="match status" value="1"/>
</dbReference>
<keyword evidence="3 6" id="KW-0067">ATP-binding</keyword>
<dbReference type="GO" id="GO:0016887">
    <property type="term" value="F:ATP hydrolysis activity"/>
    <property type="evidence" value="ECO:0007669"/>
    <property type="project" value="InterPro"/>
</dbReference>
<dbReference type="InterPro" id="IPR050611">
    <property type="entry name" value="ABCF"/>
</dbReference>
<dbReference type="InterPro" id="IPR027417">
    <property type="entry name" value="P-loop_NTPase"/>
</dbReference>
<keyword evidence="7" id="KW-1185">Reference proteome</keyword>
<dbReference type="PROSITE" id="PS50893">
    <property type="entry name" value="ABC_TRANSPORTER_2"/>
    <property type="match status" value="1"/>
</dbReference>
<dbReference type="EMBL" id="PYMA01000001">
    <property type="protein sequence ID" value="PSW21767.1"/>
    <property type="molecule type" value="Genomic_DNA"/>
</dbReference>
<gene>
    <name evidence="6" type="ORF">C9I98_00425</name>
</gene>
<dbReference type="CDD" id="cd03221">
    <property type="entry name" value="ABCF_EF-3"/>
    <property type="match status" value="1"/>
</dbReference>
<dbReference type="Gene3D" id="3.40.50.300">
    <property type="entry name" value="P-loop containing nucleotide triphosphate hydrolases"/>
    <property type="match status" value="2"/>
</dbReference>
<evidence type="ECO:0000313" key="6">
    <source>
        <dbReference type="EMBL" id="PSW21767.1"/>
    </source>
</evidence>
<feature type="region of interest" description="Disordered" evidence="4">
    <location>
        <begin position="247"/>
        <end position="278"/>
    </location>
</feature>
<name>A0A2T3NZS4_9GAMM</name>
<dbReference type="SUPFAM" id="SSF52540">
    <property type="entry name" value="P-loop containing nucleoside triphosphate hydrolases"/>
    <property type="match status" value="2"/>
</dbReference>
<organism evidence="6 7">
    <name type="scientific">Photobacterium sanctipauli</name>
    <dbReference type="NCBI Taxonomy" id="1342794"/>
    <lineage>
        <taxon>Bacteria</taxon>
        <taxon>Pseudomonadati</taxon>
        <taxon>Pseudomonadota</taxon>
        <taxon>Gammaproteobacteria</taxon>
        <taxon>Vibrionales</taxon>
        <taxon>Vibrionaceae</taxon>
        <taxon>Photobacterium</taxon>
    </lineage>
</organism>
<dbReference type="Pfam" id="PF00005">
    <property type="entry name" value="ABC_tran"/>
    <property type="match status" value="2"/>
</dbReference>
<dbReference type="Proteomes" id="UP000241771">
    <property type="component" value="Unassembled WGS sequence"/>
</dbReference>
<feature type="compositionally biased region" description="Basic and acidic residues" evidence="4">
    <location>
        <begin position="247"/>
        <end position="263"/>
    </location>
</feature>
<evidence type="ECO:0000256" key="2">
    <source>
        <dbReference type="ARBA" id="ARBA00022741"/>
    </source>
</evidence>
<dbReference type="OrthoDB" id="9808609at2"/>
<dbReference type="SMART" id="SM00382">
    <property type="entry name" value="AAA"/>
    <property type="match status" value="2"/>
</dbReference>
<dbReference type="InterPro" id="IPR003593">
    <property type="entry name" value="AAA+_ATPase"/>
</dbReference>
<evidence type="ECO:0000256" key="1">
    <source>
        <dbReference type="ARBA" id="ARBA00022737"/>
    </source>
</evidence>
<dbReference type="PANTHER" id="PTHR19211">
    <property type="entry name" value="ATP-BINDING TRANSPORT PROTEIN-RELATED"/>
    <property type="match status" value="1"/>
</dbReference>
<dbReference type="AlphaFoldDB" id="A0A2T3NZS4"/>
<evidence type="ECO:0000259" key="5">
    <source>
        <dbReference type="PROSITE" id="PS50893"/>
    </source>
</evidence>
<feature type="domain" description="ABC transporter" evidence="5">
    <location>
        <begin position="4"/>
        <end position="238"/>
    </location>
</feature>
<keyword evidence="2" id="KW-0547">Nucleotide-binding</keyword>
<evidence type="ECO:0000313" key="7">
    <source>
        <dbReference type="Proteomes" id="UP000241771"/>
    </source>
</evidence>
<sequence length="526" mass="58944">MPALFTHQLSFQLDNGDWLFKNLNFSLNDRLTGMVGRNGAGKSVFLSLLLGRLSPTQGNATRQGKILSYSQLPSSLLHEDTSIADYLGINKKLDALKAIEQGRCDPKDFEVIGDDWDIIPRTEQTLKTLRIKPDLNAYCRTLSGGQLAMLQLHVLFESNAEILLLDEPSNHLDSIAKQWLIKKLSHFEGQVLLISHDRALLRHVDAIYQLTSLGLLYFKGNYDTYLAQSTAQTEALDRQIIHAKSEQKRLERQAQTNKEKAQQREAQGNRKRKSGSQPKILMDAMKESAGQSLGAKVTNQDNLMASNQAKLQRLKQQKEILKPQAMYLQQTESSKKKTLLQVENCQLAHSSGKPMSFTINQTERWYISGPNGCGKSTLLKAIHGAHANYEGSIRVNGSTSTVYLDQHFGLLKLESTILDSLMTTCHELAESDARILLAGIGFRRDSVYRKVAYLSGGEKMKLAMLMVSHIKGPPLLLLDEPDNHLDIESKQILATALNNYRGAFILISHDQDFVRETELNKVVTMT</sequence>
<comment type="caution">
    <text evidence="6">The sequence shown here is derived from an EMBL/GenBank/DDBJ whole genome shotgun (WGS) entry which is preliminary data.</text>
</comment>
<dbReference type="GO" id="GO:0005524">
    <property type="term" value="F:ATP binding"/>
    <property type="evidence" value="ECO:0007669"/>
    <property type="project" value="UniProtKB-KW"/>
</dbReference>
<accession>A0A2T3NZS4</accession>
<keyword evidence="1" id="KW-0677">Repeat</keyword>
<evidence type="ECO:0000256" key="3">
    <source>
        <dbReference type="ARBA" id="ARBA00022840"/>
    </source>
</evidence>
<reference evidence="6 7" key="1">
    <citation type="submission" date="2018-01" db="EMBL/GenBank/DDBJ databases">
        <title>Whole genome sequencing of Histamine producing bacteria.</title>
        <authorList>
            <person name="Butler K."/>
        </authorList>
    </citation>
    <scope>NUCLEOTIDE SEQUENCE [LARGE SCALE GENOMIC DNA]</scope>
    <source>
        <strain evidence="6 7">DSM 100436</strain>
    </source>
</reference>
<dbReference type="InterPro" id="IPR017871">
    <property type="entry name" value="ABC_transporter-like_CS"/>
</dbReference>
<dbReference type="PANTHER" id="PTHR19211:SF6">
    <property type="entry name" value="BLL7188 PROTEIN"/>
    <property type="match status" value="1"/>
</dbReference>
<protein>
    <submittedName>
        <fullName evidence="6">ABC transporter ATP-binding protein</fullName>
    </submittedName>
</protein>
<dbReference type="InterPro" id="IPR003439">
    <property type="entry name" value="ABC_transporter-like_ATP-bd"/>
</dbReference>
<evidence type="ECO:0000256" key="4">
    <source>
        <dbReference type="SAM" id="MobiDB-lite"/>
    </source>
</evidence>